<organism evidence="1 2">
    <name type="scientific">Bacillus benzoevorans</name>
    <dbReference type="NCBI Taxonomy" id="1456"/>
    <lineage>
        <taxon>Bacteria</taxon>
        <taxon>Bacillati</taxon>
        <taxon>Bacillota</taxon>
        <taxon>Bacilli</taxon>
        <taxon>Bacillales</taxon>
        <taxon>Bacillaceae</taxon>
        <taxon>Bacillus</taxon>
    </lineage>
</organism>
<sequence>MANQTMLRICHLLNQCDGCERKIPNRQVLKKEVHARLCTGCQVYERFAQLRPLIDDNKPELLKRILAKGEDMTTSEIAYLVKQNVRKSDIREALGMSDTSFRKMLQYLGLSKHRVVSG</sequence>
<proteinExistence type="predicted"/>
<dbReference type="EMBL" id="JACHGK010000011">
    <property type="protein sequence ID" value="MBB6446491.1"/>
    <property type="molecule type" value="Genomic_DNA"/>
</dbReference>
<protein>
    <submittedName>
        <fullName evidence="1">Uncharacterized protein</fullName>
    </submittedName>
</protein>
<dbReference type="RefSeq" id="WP_184527540.1">
    <property type="nucleotide sequence ID" value="NZ_JACHGK010000011.1"/>
</dbReference>
<reference evidence="1 2" key="1">
    <citation type="submission" date="2020-08" db="EMBL/GenBank/DDBJ databases">
        <title>Genomic Encyclopedia of Type Strains, Phase IV (KMG-IV): sequencing the most valuable type-strain genomes for metagenomic binning, comparative biology and taxonomic classification.</title>
        <authorList>
            <person name="Goeker M."/>
        </authorList>
    </citation>
    <scope>NUCLEOTIDE SEQUENCE [LARGE SCALE GENOMIC DNA]</scope>
    <source>
        <strain evidence="1 2">DSM 5391</strain>
    </source>
</reference>
<evidence type="ECO:0000313" key="1">
    <source>
        <dbReference type="EMBL" id="MBB6446491.1"/>
    </source>
</evidence>
<gene>
    <name evidence="1" type="ORF">HNR53_003150</name>
</gene>
<name>A0A7X0HTH2_9BACI</name>
<accession>A0A7X0HTH2</accession>
<evidence type="ECO:0000313" key="2">
    <source>
        <dbReference type="Proteomes" id="UP000531594"/>
    </source>
</evidence>
<dbReference type="AlphaFoldDB" id="A0A7X0HTH2"/>
<dbReference type="Proteomes" id="UP000531594">
    <property type="component" value="Unassembled WGS sequence"/>
</dbReference>
<keyword evidence="2" id="KW-1185">Reference proteome</keyword>
<comment type="caution">
    <text evidence="1">The sequence shown here is derived from an EMBL/GenBank/DDBJ whole genome shotgun (WGS) entry which is preliminary data.</text>
</comment>